<organism evidence="1 2">
    <name type="scientific">Nyssa sinensis</name>
    <dbReference type="NCBI Taxonomy" id="561372"/>
    <lineage>
        <taxon>Eukaryota</taxon>
        <taxon>Viridiplantae</taxon>
        <taxon>Streptophyta</taxon>
        <taxon>Embryophyta</taxon>
        <taxon>Tracheophyta</taxon>
        <taxon>Spermatophyta</taxon>
        <taxon>Magnoliopsida</taxon>
        <taxon>eudicotyledons</taxon>
        <taxon>Gunneridae</taxon>
        <taxon>Pentapetalae</taxon>
        <taxon>asterids</taxon>
        <taxon>Cornales</taxon>
        <taxon>Nyssaceae</taxon>
        <taxon>Nyssa</taxon>
    </lineage>
</organism>
<protein>
    <submittedName>
        <fullName evidence="1">Uncharacterized protein</fullName>
    </submittedName>
</protein>
<proteinExistence type="predicted"/>
<evidence type="ECO:0000313" key="2">
    <source>
        <dbReference type="Proteomes" id="UP000325577"/>
    </source>
</evidence>
<evidence type="ECO:0000313" key="1">
    <source>
        <dbReference type="EMBL" id="KAA8536926.1"/>
    </source>
</evidence>
<name>A0A5J5B3Z1_9ASTE</name>
<accession>A0A5J5B3Z1</accession>
<dbReference type="EMBL" id="CM018039">
    <property type="protein sequence ID" value="KAA8536926.1"/>
    <property type="molecule type" value="Genomic_DNA"/>
</dbReference>
<keyword evidence="2" id="KW-1185">Reference proteome</keyword>
<sequence length="175" mass="17799">MGDDGYDAGDGSAMVMVWTDLMGVGGLGVRVCGGLWSAVGGRGAAGADLMGVMEMCGGDDGLARQWLVVEDCGLGVLDGAAGGDGRLWLWSAMMEMMGSDERLRVDERLRFSDQGCDDGATVNGVGNFVGSVDSQSRDATDRIVASGAAAGGMNVAVLWGSPILPAVSVQKFGIG</sequence>
<dbReference type="AlphaFoldDB" id="A0A5J5B3Z1"/>
<gene>
    <name evidence="1" type="ORF">F0562_029404</name>
</gene>
<reference evidence="1 2" key="1">
    <citation type="submission" date="2019-09" db="EMBL/GenBank/DDBJ databases">
        <title>A chromosome-level genome assembly of the Chinese tupelo Nyssa sinensis.</title>
        <authorList>
            <person name="Yang X."/>
            <person name="Kang M."/>
            <person name="Yang Y."/>
            <person name="Xiong H."/>
            <person name="Wang M."/>
            <person name="Zhang Z."/>
            <person name="Wang Z."/>
            <person name="Wu H."/>
            <person name="Ma T."/>
            <person name="Liu J."/>
            <person name="Xi Z."/>
        </authorList>
    </citation>
    <scope>NUCLEOTIDE SEQUENCE [LARGE SCALE GENOMIC DNA]</scope>
    <source>
        <strain evidence="1">J267</strain>
        <tissue evidence="1">Leaf</tissue>
    </source>
</reference>
<dbReference type="Proteomes" id="UP000325577">
    <property type="component" value="Linkage Group LG16"/>
</dbReference>